<accession>A0A8B9R962</accession>
<dbReference type="InterPro" id="IPR043136">
    <property type="entry name" value="B30.2/SPRY_sf"/>
</dbReference>
<dbReference type="InterPro" id="IPR001870">
    <property type="entry name" value="B30.2/SPRY"/>
</dbReference>
<dbReference type="InterPro" id="IPR017907">
    <property type="entry name" value="Znf_RING_CS"/>
</dbReference>
<evidence type="ECO:0000256" key="3">
    <source>
        <dbReference type="ARBA" id="ARBA00022833"/>
    </source>
</evidence>
<dbReference type="Gene3D" id="3.30.40.10">
    <property type="entry name" value="Zinc/RING finger domain, C3HC4 (zinc finger)"/>
    <property type="match status" value="1"/>
</dbReference>
<name>A0A8B9R962_ASTMX</name>
<organism evidence="8 9">
    <name type="scientific">Astyanax mexicanus</name>
    <name type="common">Blind cave fish</name>
    <name type="synonym">Astyanax fasciatus mexicanus</name>
    <dbReference type="NCBI Taxonomy" id="7994"/>
    <lineage>
        <taxon>Eukaryota</taxon>
        <taxon>Metazoa</taxon>
        <taxon>Chordata</taxon>
        <taxon>Craniata</taxon>
        <taxon>Vertebrata</taxon>
        <taxon>Euteleostomi</taxon>
        <taxon>Actinopterygii</taxon>
        <taxon>Neopterygii</taxon>
        <taxon>Teleostei</taxon>
        <taxon>Ostariophysi</taxon>
        <taxon>Characiformes</taxon>
        <taxon>Characoidei</taxon>
        <taxon>Acestrorhamphidae</taxon>
        <taxon>Acestrorhamphinae</taxon>
        <taxon>Astyanax</taxon>
    </lineage>
</organism>
<dbReference type="Ensembl" id="ENSAMXT00005028642.1">
    <property type="protein sequence ID" value="ENSAMXP00005026005.1"/>
    <property type="gene ID" value="ENSAMXG00005013150.1"/>
</dbReference>
<feature type="domain" description="B30.2/SPRY" evidence="7">
    <location>
        <begin position="201"/>
        <end position="392"/>
    </location>
</feature>
<keyword evidence="2 4" id="KW-0863">Zinc-finger</keyword>
<feature type="domain" description="RING-type" evidence="6">
    <location>
        <begin position="12"/>
        <end position="52"/>
    </location>
</feature>
<evidence type="ECO:0000259" key="6">
    <source>
        <dbReference type="PROSITE" id="PS50089"/>
    </source>
</evidence>
<dbReference type="Gene3D" id="2.60.120.920">
    <property type="match status" value="1"/>
</dbReference>
<sequence length="396" mass="45292">MALSQLREDLTCPVCFDVFSDAVVLSCGHSFCKTCIKQCWTQNRGRECLVCRRRSSKEQPPPNMSLRNTCESYRKETFNLQILEKRLQTLQNVKDNSVNLTAHIKSQCQQAERQIKQEFEKLHEFLRTEEQNRISALRKEEEEKMSWIYKELDRQINEISLNIKELEGNLKDEPVMQRFKRMDHSNPQPDSGALIDVAKHLGNLRYRVWEMMKSICPYYPVVLDPNTANSSLSISSDLSSVSISTENPQLPDNPERMSGYKGVLGSEGFSKGTYSWVVEVGRSENWAVGVAEESVIRKKNIIATPENGFCCIWRKNNKTVAGVNSNEKPIALTTVKTVCVILNCETGQVTFSNFDTKATLHTFTQPFKKKIYPYFNNNSKHALEILPLQTTISSKI</sequence>
<proteinExistence type="predicted"/>
<dbReference type="Pfam" id="PF13445">
    <property type="entry name" value="zf-RING_UBOX"/>
    <property type="match status" value="1"/>
</dbReference>
<dbReference type="InterPro" id="IPR006574">
    <property type="entry name" value="PRY"/>
</dbReference>
<dbReference type="InterPro" id="IPR001841">
    <property type="entry name" value="Znf_RING"/>
</dbReference>
<evidence type="ECO:0000313" key="9">
    <source>
        <dbReference type="Proteomes" id="UP000694621"/>
    </source>
</evidence>
<dbReference type="GO" id="GO:0008270">
    <property type="term" value="F:zinc ion binding"/>
    <property type="evidence" value="ECO:0007669"/>
    <property type="project" value="UniProtKB-KW"/>
</dbReference>
<keyword evidence="5" id="KW-0175">Coiled coil</keyword>
<dbReference type="InterPro" id="IPR013083">
    <property type="entry name" value="Znf_RING/FYVE/PHD"/>
</dbReference>
<dbReference type="SMART" id="SM00449">
    <property type="entry name" value="SPRY"/>
    <property type="match status" value="1"/>
</dbReference>
<dbReference type="InterPro" id="IPR013320">
    <property type="entry name" value="ConA-like_dom_sf"/>
</dbReference>
<dbReference type="Proteomes" id="UP000694621">
    <property type="component" value="Unplaced"/>
</dbReference>
<dbReference type="Pfam" id="PF13765">
    <property type="entry name" value="PRY"/>
    <property type="match status" value="1"/>
</dbReference>
<dbReference type="Pfam" id="PF00622">
    <property type="entry name" value="SPRY"/>
    <property type="match status" value="1"/>
</dbReference>
<dbReference type="InterPro" id="IPR003879">
    <property type="entry name" value="Butyrophylin_SPRY"/>
</dbReference>
<dbReference type="InterPro" id="IPR003877">
    <property type="entry name" value="SPRY_dom"/>
</dbReference>
<protein>
    <recommendedName>
        <fullName evidence="10">Zinc-binding protein A33-like</fullName>
    </recommendedName>
</protein>
<dbReference type="InterPro" id="IPR027370">
    <property type="entry name" value="Znf-RING_euk"/>
</dbReference>
<evidence type="ECO:0000256" key="2">
    <source>
        <dbReference type="ARBA" id="ARBA00022771"/>
    </source>
</evidence>
<evidence type="ECO:0000256" key="4">
    <source>
        <dbReference type="PROSITE-ProRule" id="PRU00175"/>
    </source>
</evidence>
<dbReference type="OrthoDB" id="654191at2759"/>
<dbReference type="AlphaFoldDB" id="A0A8B9R962"/>
<dbReference type="InterPro" id="IPR050143">
    <property type="entry name" value="TRIM/RBCC"/>
</dbReference>
<dbReference type="PROSITE" id="PS50089">
    <property type="entry name" value="ZF_RING_2"/>
    <property type="match status" value="1"/>
</dbReference>
<evidence type="ECO:0000256" key="5">
    <source>
        <dbReference type="SAM" id="Coils"/>
    </source>
</evidence>
<dbReference type="SMART" id="SM00184">
    <property type="entry name" value="RING"/>
    <property type="match status" value="1"/>
</dbReference>
<dbReference type="SMART" id="SM00589">
    <property type="entry name" value="PRY"/>
    <property type="match status" value="1"/>
</dbReference>
<dbReference type="PANTHER" id="PTHR24103">
    <property type="entry name" value="E3 UBIQUITIN-PROTEIN LIGASE TRIM"/>
    <property type="match status" value="1"/>
</dbReference>
<dbReference type="PROSITE" id="PS50188">
    <property type="entry name" value="B302_SPRY"/>
    <property type="match status" value="1"/>
</dbReference>
<evidence type="ECO:0000259" key="7">
    <source>
        <dbReference type="PROSITE" id="PS50188"/>
    </source>
</evidence>
<evidence type="ECO:0008006" key="10">
    <source>
        <dbReference type="Google" id="ProtNLM"/>
    </source>
</evidence>
<dbReference type="PRINTS" id="PR01407">
    <property type="entry name" value="BUTYPHLNCDUF"/>
</dbReference>
<evidence type="ECO:0000256" key="1">
    <source>
        <dbReference type="ARBA" id="ARBA00022723"/>
    </source>
</evidence>
<keyword evidence="1" id="KW-0479">Metal-binding</keyword>
<reference evidence="8" key="1">
    <citation type="submission" date="2025-08" db="UniProtKB">
        <authorList>
            <consortium name="Ensembl"/>
        </authorList>
    </citation>
    <scope>IDENTIFICATION</scope>
</reference>
<dbReference type="SUPFAM" id="SSF57850">
    <property type="entry name" value="RING/U-box"/>
    <property type="match status" value="1"/>
</dbReference>
<evidence type="ECO:0000313" key="8">
    <source>
        <dbReference type="Ensembl" id="ENSAMXP00005026005.1"/>
    </source>
</evidence>
<feature type="coiled-coil region" evidence="5">
    <location>
        <begin position="80"/>
        <end position="169"/>
    </location>
</feature>
<dbReference type="PROSITE" id="PS00518">
    <property type="entry name" value="ZF_RING_1"/>
    <property type="match status" value="1"/>
</dbReference>
<keyword evidence="3" id="KW-0862">Zinc</keyword>
<dbReference type="SUPFAM" id="SSF49899">
    <property type="entry name" value="Concanavalin A-like lectins/glucanases"/>
    <property type="match status" value="1"/>
</dbReference>